<feature type="domain" description="Putative beta-lactamase-inhibitor-like PepSY-like" evidence="1">
    <location>
        <begin position="69"/>
        <end position="148"/>
    </location>
</feature>
<evidence type="ECO:0000313" key="3">
    <source>
        <dbReference type="Proteomes" id="UP000033035"/>
    </source>
</evidence>
<evidence type="ECO:0000259" key="1">
    <source>
        <dbReference type="Pfam" id="PF11396"/>
    </source>
</evidence>
<dbReference type="RefSeq" id="WP_028726240.1">
    <property type="nucleotide sequence ID" value="NZ_AUAE01000008.1"/>
</dbReference>
<evidence type="ECO:0000313" key="2">
    <source>
        <dbReference type="EMBL" id="KKB55788.1"/>
    </source>
</evidence>
<keyword evidence="3" id="KW-1185">Reference proteome</keyword>
<dbReference type="HOGENOM" id="CLU_1617494_0_0_10"/>
<sequence length="149" mass="17031">MKEKLSVLAILVCCISLFIGCSNNQKKVTNTVEVPKAIQSFLNQKYPNATVLEFDKEKNGPEVDIKDKGIRKEVLFNANNEWVYTQWDIRLEDVPVVVMDELASSAYNQYKVEEVDAVEKPAGMFYVFELKMDNNEVKLTFDAKGQLIE</sequence>
<dbReference type="STRING" id="1203610.HMPREF1536_03263"/>
<reference evidence="2 3" key="1">
    <citation type="submission" date="2013-04" db="EMBL/GenBank/DDBJ databases">
        <title>The Genome Sequence of Parabacteroides gordonii DSM 23371.</title>
        <authorList>
            <consortium name="The Broad Institute Genomics Platform"/>
            <person name="Earl A."/>
            <person name="Ward D."/>
            <person name="Feldgarden M."/>
            <person name="Gevers D."/>
            <person name="Martens E."/>
            <person name="Sakamoto M."/>
            <person name="Benno Y."/>
            <person name="Suzuki N."/>
            <person name="Matsunaga N."/>
            <person name="Koshihara K."/>
            <person name="Seki M."/>
            <person name="Komiya H."/>
            <person name="Walker B."/>
            <person name="Young S."/>
            <person name="Zeng Q."/>
            <person name="Gargeya S."/>
            <person name="Fitzgerald M."/>
            <person name="Haas B."/>
            <person name="Abouelleil A."/>
            <person name="Allen A.W."/>
            <person name="Alvarado L."/>
            <person name="Arachchi H.M."/>
            <person name="Berlin A.M."/>
            <person name="Chapman S.B."/>
            <person name="Gainer-Dewar J."/>
            <person name="Goldberg J."/>
            <person name="Griggs A."/>
            <person name="Gujja S."/>
            <person name="Hansen M."/>
            <person name="Howarth C."/>
            <person name="Imamovic A."/>
            <person name="Ireland A."/>
            <person name="Larimer J."/>
            <person name="McCowan C."/>
            <person name="Murphy C."/>
            <person name="Pearson M."/>
            <person name="Poon T.W."/>
            <person name="Priest M."/>
            <person name="Roberts A."/>
            <person name="Saif S."/>
            <person name="Shea T."/>
            <person name="Sisk P."/>
            <person name="Sykes S."/>
            <person name="Wortman J."/>
            <person name="Nusbaum C."/>
            <person name="Birren B."/>
        </authorList>
    </citation>
    <scope>NUCLEOTIDE SEQUENCE [LARGE SCALE GENOMIC DNA]</scope>
    <source>
        <strain evidence="2 3">MS-1</strain>
    </source>
</reference>
<name>A0A0F5JDI4_9BACT</name>
<dbReference type="EMBL" id="AQHW01000015">
    <property type="protein sequence ID" value="KKB55788.1"/>
    <property type="molecule type" value="Genomic_DNA"/>
</dbReference>
<gene>
    <name evidence="2" type="ORF">HMPREF1536_03263</name>
</gene>
<proteinExistence type="predicted"/>
<accession>A0A0F5JDI4</accession>
<comment type="caution">
    <text evidence="2">The sequence shown here is derived from an EMBL/GenBank/DDBJ whole genome shotgun (WGS) entry which is preliminary data.</text>
</comment>
<dbReference type="AlphaFoldDB" id="A0A0F5JDI4"/>
<dbReference type="Pfam" id="PF11396">
    <property type="entry name" value="PepSY_like"/>
    <property type="match status" value="2"/>
</dbReference>
<dbReference type="PATRIC" id="fig|1203610.3.peg.3325"/>
<dbReference type="Proteomes" id="UP000033035">
    <property type="component" value="Unassembled WGS sequence"/>
</dbReference>
<dbReference type="PROSITE" id="PS51257">
    <property type="entry name" value="PROKAR_LIPOPROTEIN"/>
    <property type="match status" value="1"/>
</dbReference>
<dbReference type="InterPro" id="IPR021533">
    <property type="entry name" value="PepSY-like"/>
</dbReference>
<dbReference type="Gene3D" id="3.10.450.360">
    <property type="match status" value="1"/>
</dbReference>
<protein>
    <recommendedName>
        <fullName evidence="1">Putative beta-lactamase-inhibitor-like PepSY-like domain-containing protein</fullName>
    </recommendedName>
</protein>
<organism evidence="2 3">
    <name type="scientific">Parabacteroides gordonii MS-1 = DSM 23371</name>
    <dbReference type="NCBI Taxonomy" id="1203610"/>
    <lineage>
        <taxon>Bacteria</taxon>
        <taxon>Pseudomonadati</taxon>
        <taxon>Bacteroidota</taxon>
        <taxon>Bacteroidia</taxon>
        <taxon>Bacteroidales</taxon>
        <taxon>Tannerellaceae</taxon>
        <taxon>Parabacteroides</taxon>
    </lineage>
</organism>
<dbReference type="SUPFAM" id="SSF160574">
    <property type="entry name" value="BT0923-like"/>
    <property type="match status" value="1"/>
</dbReference>
<feature type="domain" description="Putative beta-lactamase-inhibitor-like PepSY-like" evidence="1">
    <location>
        <begin position="25"/>
        <end position="67"/>
    </location>
</feature>